<dbReference type="InterPro" id="IPR036034">
    <property type="entry name" value="PDZ_sf"/>
</dbReference>
<accession>A0A8J9VXH5</accession>
<dbReference type="EMBL" id="OV696686">
    <property type="protein sequence ID" value="CAH1227713.1"/>
    <property type="molecule type" value="Genomic_DNA"/>
</dbReference>
<gene>
    <name evidence="2" type="primary">Hypp172</name>
    <name evidence="2" type="ORF">BLAG_LOCUS506</name>
</gene>
<proteinExistence type="predicted"/>
<sequence>MVTMSTSVRKMPTESKREEWKVKHVSLPAQLSQGGDAVPTFSESADVSTLVQRFEALVNQAQHDAHLHSSPDVDKALIRRQHHVGDVVGKWEQMTGETNSIASGAGVVTATPPQKPPRTRLSSNTAESTGTTPAPPPKPARCQDFVLHRNHHGQFGFSLMATEILERSFGSTEQTMSRIHVVCQAADSQASLPVGRLVAVNFMPVQDKTTAELYSIIARSVESIRLRIQPLDFPQSVLQNIVSEQDSVVQDVVSEEALTCNTQKDDYRQKHSHSVKVLVRRQLQRVVSVLTLCRKALSSCWR</sequence>
<reference evidence="2" key="1">
    <citation type="submission" date="2022-01" db="EMBL/GenBank/DDBJ databases">
        <authorList>
            <person name="Braso-Vives M."/>
        </authorList>
    </citation>
    <scope>NUCLEOTIDE SEQUENCE</scope>
</reference>
<feature type="compositionally biased region" description="Polar residues" evidence="1">
    <location>
        <begin position="120"/>
        <end position="130"/>
    </location>
</feature>
<feature type="region of interest" description="Disordered" evidence="1">
    <location>
        <begin position="98"/>
        <end position="139"/>
    </location>
</feature>
<name>A0A8J9VXH5_BRALA</name>
<dbReference type="AlphaFoldDB" id="A0A8J9VXH5"/>
<protein>
    <submittedName>
        <fullName evidence="2">Hypp172 protein</fullName>
    </submittedName>
</protein>
<evidence type="ECO:0000313" key="2">
    <source>
        <dbReference type="EMBL" id="CAH1227713.1"/>
    </source>
</evidence>
<dbReference type="OrthoDB" id="10045730at2759"/>
<evidence type="ECO:0000313" key="3">
    <source>
        <dbReference type="Proteomes" id="UP000838412"/>
    </source>
</evidence>
<evidence type="ECO:0000256" key="1">
    <source>
        <dbReference type="SAM" id="MobiDB-lite"/>
    </source>
</evidence>
<dbReference type="Gene3D" id="2.30.42.10">
    <property type="match status" value="1"/>
</dbReference>
<organism evidence="2 3">
    <name type="scientific">Branchiostoma lanceolatum</name>
    <name type="common">Common lancelet</name>
    <name type="synonym">Amphioxus lanceolatum</name>
    <dbReference type="NCBI Taxonomy" id="7740"/>
    <lineage>
        <taxon>Eukaryota</taxon>
        <taxon>Metazoa</taxon>
        <taxon>Chordata</taxon>
        <taxon>Cephalochordata</taxon>
        <taxon>Leptocardii</taxon>
        <taxon>Amphioxiformes</taxon>
        <taxon>Branchiostomatidae</taxon>
        <taxon>Branchiostoma</taxon>
    </lineage>
</organism>
<keyword evidence="3" id="KW-1185">Reference proteome</keyword>
<dbReference type="Proteomes" id="UP000838412">
    <property type="component" value="Chromosome 1"/>
</dbReference>